<evidence type="ECO:0000256" key="1">
    <source>
        <dbReference type="ARBA" id="ARBA00022737"/>
    </source>
</evidence>
<dbReference type="OrthoDB" id="14911at2759"/>
<keyword evidence="2" id="KW-0443">Lipid metabolism</keyword>
<keyword evidence="1" id="KW-0677">Repeat</keyword>
<dbReference type="GO" id="GO:0004630">
    <property type="term" value="F:phospholipase D activity"/>
    <property type="evidence" value="ECO:0007669"/>
    <property type="project" value="TreeGrafter"/>
</dbReference>
<dbReference type="SUPFAM" id="SSF56024">
    <property type="entry name" value="Phospholipase D/nuclease"/>
    <property type="match status" value="1"/>
</dbReference>
<evidence type="ECO:0000256" key="2">
    <source>
        <dbReference type="ARBA" id="ARBA00023098"/>
    </source>
</evidence>
<dbReference type="Proteomes" id="UP000054166">
    <property type="component" value="Unassembled WGS sequence"/>
</dbReference>
<dbReference type="HOGENOM" id="CLU_1378595_0_0_1"/>
<proteinExistence type="predicted"/>
<reference evidence="3 4" key="1">
    <citation type="submission" date="2014-04" db="EMBL/GenBank/DDBJ databases">
        <authorList>
            <consortium name="DOE Joint Genome Institute"/>
            <person name="Kuo A."/>
            <person name="Tarkka M."/>
            <person name="Buscot F."/>
            <person name="Kohler A."/>
            <person name="Nagy L.G."/>
            <person name="Floudas D."/>
            <person name="Copeland A."/>
            <person name="Barry K.W."/>
            <person name="Cichocki N."/>
            <person name="Veneault-Fourrey C."/>
            <person name="LaButti K."/>
            <person name="Lindquist E.A."/>
            <person name="Lipzen A."/>
            <person name="Lundell T."/>
            <person name="Morin E."/>
            <person name="Murat C."/>
            <person name="Sun H."/>
            <person name="Tunlid A."/>
            <person name="Henrissat B."/>
            <person name="Grigoriev I.V."/>
            <person name="Hibbett D.S."/>
            <person name="Martin F."/>
            <person name="Nordberg H.P."/>
            <person name="Cantor M.N."/>
            <person name="Hua S.X."/>
        </authorList>
    </citation>
    <scope>NUCLEOTIDE SEQUENCE [LARGE SCALE GENOMIC DNA]</scope>
    <source>
        <strain evidence="3 4">F 1598</strain>
    </source>
</reference>
<sequence>MGSANLNDRSQKGDGDSEIALVVEDDDLIDCTMGGEHYPVARFAATLRRALFKEHLGLIPPQDCQDRKEQVTSFMRCAPIPNEDQIGDPYDDLVADPLADSALQLLNDTARKNREVFTEVFKSVPTNLVRDWKAYNHYVPKVKTGHVVPQISLAQVKDNLSLVKGSLVECPLDFLIDQKDFVEGPDWIGLNPFLPIYI</sequence>
<gene>
    <name evidence="3" type="ORF">PILCRDRAFT_814656</name>
</gene>
<evidence type="ECO:0000313" key="4">
    <source>
        <dbReference type="Proteomes" id="UP000054166"/>
    </source>
</evidence>
<dbReference type="AlphaFoldDB" id="A0A0C3FUA7"/>
<protein>
    <recommendedName>
        <fullName evidence="5">Phospholipase D</fullName>
    </recommendedName>
</protein>
<reference evidence="4" key="2">
    <citation type="submission" date="2015-01" db="EMBL/GenBank/DDBJ databases">
        <title>Evolutionary Origins and Diversification of the Mycorrhizal Mutualists.</title>
        <authorList>
            <consortium name="DOE Joint Genome Institute"/>
            <consortium name="Mycorrhizal Genomics Consortium"/>
            <person name="Kohler A."/>
            <person name="Kuo A."/>
            <person name="Nagy L.G."/>
            <person name="Floudas D."/>
            <person name="Copeland A."/>
            <person name="Barry K.W."/>
            <person name="Cichocki N."/>
            <person name="Veneault-Fourrey C."/>
            <person name="LaButti K."/>
            <person name="Lindquist E.A."/>
            <person name="Lipzen A."/>
            <person name="Lundell T."/>
            <person name="Morin E."/>
            <person name="Murat C."/>
            <person name="Riley R."/>
            <person name="Ohm R."/>
            <person name="Sun H."/>
            <person name="Tunlid A."/>
            <person name="Henrissat B."/>
            <person name="Grigoriev I.V."/>
            <person name="Hibbett D.S."/>
            <person name="Martin F."/>
        </authorList>
    </citation>
    <scope>NUCLEOTIDE SEQUENCE [LARGE SCALE GENOMIC DNA]</scope>
    <source>
        <strain evidence="4">F 1598</strain>
    </source>
</reference>
<evidence type="ECO:0008006" key="5">
    <source>
        <dbReference type="Google" id="ProtNLM"/>
    </source>
</evidence>
<dbReference type="InterPro" id="IPR015679">
    <property type="entry name" value="PLipase_D_fam"/>
</dbReference>
<organism evidence="3 4">
    <name type="scientific">Piloderma croceum (strain F 1598)</name>
    <dbReference type="NCBI Taxonomy" id="765440"/>
    <lineage>
        <taxon>Eukaryota</taxon>
        <taxon>Fungi</taxon>
        <taxon>Dikarya</taxon>
        <taxon>Basidiomycota</taxon>
        <taxon>Agaricomycotina</taxon>
        <taxon>Agaricomycetes</taxon>
        <taxon>Agaricomycetidae</taxon>
        <taxon>Atheliales</taxon>
        <taxon>Atheliaceae</taxon>
        <taxon>Piloderma</taxon>
    </lineage>
</organism>
<dbReference type="InParanoid" id="A0A0C3FUA7"/>
<dbReference type="EMBL" id="KN832978">
    <property type="protein sequence ID" value="KIM87965.1"/>
    <property type="molecule type" value="Genomic_DNA"/>
</dbReference>
<keyword evidence="4" id="KW-1185">Reference proteome</keyword>
<dbReference type="GO" id="GO:0009395">
    <property type="term" value="P:phospholipid catabolic process"/>
    <property type="evidence" value="ECO:0007669"/>
    <property type="project" value="TreeGrafter"/>
</dbReference>
<dbReference type="PANTHER" id="PTHR18896:SF186">
    <property type="entry name" value="PHOSPHOLIPASE D"/>
    <property type="match status" value="1"/>
</dbReference>
<dbReference type="STRING" id="765440.A0A0C3FUA7"/>
<evidence type="ECO:0000313" key="3">
    <source>
        <dbReference type="EMBL" id="KIM87965.1"/>
    </source>
</evidence>
<name>A0A0C3FUA7_PILCF</name>
<accession>A0A0C3FUA7</accession>
<dbReference type="PANTHER" id="PTHR18896">
    <property type="entry name" value="PHOSPHOLIPASE D"/>
    <property type="match status" value="1"/>
</dbReference>